<organism evidence="2 3">
    <name type="scientific">Priestia koreensis</name>
    <dbReference type="NCBI Taxonomy" id="284581"/>
    <lineage>
        <taxon>Bacteria</taxon>
        <taxon>Bacillati</taxon>
        <taxon>Bacillota</taxon>
        <taxon>Bacilli</taxon>
        <taxon>Bacillales</taxon>
        <taxon>Bacillaceae</taxon>
        <taxon>Priestia</taxon>
    </lineage>
</organism>
<dbReference type="AlphaFoldDB" id="A0A0M0KVL0"/>
<evidence type="ECO:0000256" key="1">
    <source>
        <dbReference type="SAM" id="Phobius"/>
    </source>
</evidence>
<keyword evidence="1" id="KW-0472">Membrane</keyword>
<dbReference type="PATRIC" id="fig|284581.3.peg.2924"/>
<dbReference type="STRING" id="284581.AMD01_17090"/>
<accession>A0A0M0KVL0</accession>
<keyword evidence="1" id="KW-1133">Transmembrane helix</keyword>
<feature type="transmembrane region" description="Helical" evidence="1">
    <location>
        <begin position="18"/>
        <end position="35"/>
    </location>
</feature>
<evidence type="ECO:0000313" key="3">
    <source>
        <dbReference type="Proteomes" id="UP000037558"/>
    </source>
</evidence>
<name>A0A0M0KVL0_9BACI</name>
<sequence>MNLTEMEHQLTKGTKRRAHVIGLVLALHFVLTGFWIFQNEWFFACINGTCMLVTIPVILRHLAMEKKRMKQMERRKEFL</sequence>
<dbReference type="RefSeq" id="WP_053402656.1">
    <property type="nucleotide sequence ID" value="NZ_LILC01000023.1"/>
</dbReference>
<dbReference type="Proteomes" id="UP000037558">
    <property type="component" value="Unassembled WGS sequence"/>
</dbReference>
<keyword evidence="3" id="KW-1185">Reference proteome</keyword>
<gene>
    <name evidence="2" type="ORF">AMD01_17090</name>
</gene>
<reference evidence="3" key="1">
    <citation type="submission" date="2015-08" db="EMBL/GenBank/DDBJ databases">
        <title>Fjat-14210 dsm16467.</title>
        <authorList>
            <person name="Liu B."/>
            <person name="Wang J."/>
            <person name="Zhu Y."/>
            <person name="Liu G."/>
            <person name="Chen Q."/>
            <person name="Chen Z."/>
            <person name="Lan J."/>
            <person name="Che J."/>
            <person name="Ge C."/>
            <person name="Shi H."/>
            <person name="Pan Z."/>
            <person name="Liu X."/>
        </authorList>
    </citation>
    <scope>NUCLEOTIDE SEQUENCE [LARGE SCALE GENOMIC DNA]</scope>
    <source>
        <strain evidence="3">DSM 16467</strain>
    </source>
</reference>
<comment type="caution">
    <text evidence="2">The sequence shown here is derived from an EMBL/GenBank/DDBJ whole genome shotgun (WGS) entry which is preliminary data.</text>
</comment>
<dbReference type="EMBL" id="LILC01000023">
    <property type="protein sequence ID" value="KOO42856.1"/>
    <property type="molecule type" value="Genomic_DNA"/>
</dbReference>
<feature type="transmembrane region" description="Helical" evidence="1">
    <location>
        <begin position="41"/>
        <end position="63"/>
    </location>
</feature>
<protein>
    <submittedName>
        <fullName evidence="2">Uncharacterized protein</fullName>
    </submittedName>
</protein>
<keyword evidence="1" id="KW-0812">Transmembrane</keyword>
<evidence type="ECO:0000313" key="2">
    <source>
        <dbReference type="EMBL" id="KOO42856.1"/>
    </source>
</evidence>
<proteinExistence type="predicted"/>